<keyword evidence="2" id="KW-1185">Reference proteome</keyword>
<protein>
    <submittedName>
        <fullName evidence="1">Uncharacterized protein</fullName>
    </submittedName>
</protein>
<sequence length="172" mass="17955">MRLALFALLALVAVGSLTGGVAAQDNTTAVANATDECTETINEYTAICDAELDGSDVVIDIHTDGPQTVVVTEAFRKGSGELNQRRVSLDEGRNTIRHRVTVDGGSEGVTIAAGQTLYQKEVRSSSTIVAGPFTGSDVQAAGIGGSLGVALTTLYLVARRVYGRTEEPERVA</sequence>
<organism evidence="1 2">
    <name type="scientific">Halorubrum persicum</name>
    <dbReference type="NCBI Taxonomy" id="1383844"/>
    <lineage>
        <taxon>Archaea</taxon>
        <taxon>Methanobacteriati</taxon>
        <taxon>Methanobacteriota</taxon>
        <taxon>Stenosarchaea group</taxon>
        <taxon>Halobacteria</taxon>
        <taxon>Halobacteriales</taxon>
        <taxon>Haloferacaceae</taxon>
        <taxon>Halorubrum</taxon>
    </lineage>
</organism>
<dbReference type="EMBL" id="NHOA01000129">
    <property type="protein sequence ID" value="PHQ38022.1"/>
    <property type="molecule type" value="Genomic_DNA"/>
</dbReference>
<dbReference type="RefSeq" id="WP_099256166.1">
    <property type="nucleotide sequence ID" value="NZ_NHOA01000129.1"/>
</dbReference>
<dbReference type="Proteomes" id="UP000222824">
    <property type="component" value="Unassembled WGS sequence"/>
</dbReference>
<dbReference type="AlphaFoldDB" id="A0A2G1WGB9"/>
<dbReference type="Pfam" id="PF26259">
    <property type="entry name" value="DUF8063"/>
    <property type="match status" value="1"/>
</dbReference>
<name>A0A2G1WGB9_9EURY</name>
<comment type="caution">
    <text evidence="1">The sequence shown here is derived from an EMBL/GenBank/DDBJ whole genome shotgun (WGS) entry which is preliminary data.</text>
</comment>
<evidence type="ECO:0000313" key="1">
    <source>
        <dbReference type="EMBL" id="PHQ38022.1"/>
    </source>
</evidence>
<dbReference type="InterPro" id="IPR058376">
    <property type="entry name" value="DUF8063"/>
</dbReference>
<evidence type="ECO:0000313" key="2">
    <source>
        <dbReference type="Proteomes" id="UP000222824"/>
    </source>
</evidence>
<dbReference type="OrthoDB" id="330133at2157"/>
<reference evidence="1 2" key="1">
    <citation type="journal article" date="2014" name="Front. Microbiol.">
        <title>Population and genomic analysis of the genus Halorubrum.</title>
        <authorList>
            <person name="Fullmer M.S."/>
            <person name="Soucy S.M."/>
            <person name="Swithers K.S."/>
            <person name="Makkay A.M."/>
            <person name="Wheeler R."/>
            <person name="Ventosa A."/>
            <person name="Gogarten J.P."/>
            <person name="Papke R.T."/>
        </authorList>
    </citation>
    <scope>NUCLEOTIDE SEQUENCE [LARGE SCALE GENOMIC DNA]</scope>
    <source>
        <strain evidence="1 2">C49</strain>
    </source>
</reference>
<accession>A0A2G1WGB9</accession>
<proteinExistence type="predicted"/>
<gene>
    <name evidence="1" type="ORF">DJ69_13885</name>
</gene>